<dbReference type="AlphaFoldDB" id="A0A1G6ZLM2"/>
<dbReference type="STRING" id="58114.SAMN05216270_11172"/>
<feature type="transmembrane region" description="Helical" evidence="1">
    <location>
        <begin position="60"/>
        <end position="79"/>
    </location>
</feature>
<evidence type="ECO:0000256" key="1">
    <source>
        <dbReference type="SAM" id="Phobius"/>
    </source>
</evidence>
<accession>A0A1G6ZLM2</accession>
<keyword evidence="1" id="KW-1133">Transmembrane helix</keyword>
<evidence type="ECO:0000313" key="2">
    <source>
        <dbReference type="EMBL" id="SDE03343.1"/>
    </source>
</evidence>
<organism evidence="2 3">
    <name type="scientific">Glycomyces harbinensis</name>
    <dbReference type="NCBI Taxonomy" id="58114"/>
    <lineage>
        <taxon>Bacteria</taxon>
        <taxon>Bacillati</taxon>
        <taxon>Actinomycetota</taxon>
        <taxon>Actinomycetes</taxon>
        <taxon>Glycomycetales</taxon>
        <taxon>Glycomycetaceae</taxon>
        <taxon>Glycomyces</taxon>
    </lineage>
</organism>
<dbReference type="EMBL" id="FNAD01000011">
    <property type="protein sequence ID" value="SDE03343.1"/>
    <property type="molecule type" value="Genomic_DNA"/>
</dbReference>
<keyword evidence="1" id="KW-0812">Transmembrane</keyword>
<proteinExistence type="predicted"/>
<name>A0A1G6ZLM2_9ACTN</name>
<keyword evidence="1" id="KW-0472">Membrane</keyword>
<sequence>MRLGGQARLERNHPALSRMIGLLSPIALFNGVALLVLQLLEPISQIPPVLERFGAFESPLHLPVWLNIALGVAAALASTERALRLRYHRLLDNVAD</sequence>
<dbReference type="Proteomes" id="UP000198949">
    <property type="component" value="Unassembled WGS sequence"/>
</dbReference>
<gene>
    <name evidence="2" type="ORF">SAMN05216270_11172</name>
</gene>
<protein>
    <submittedName>
        <fullName evidence="2">Uncharacterized protein</fullName>
    </submittedName>
</protein>
<reference evidence="3" key="1">
    <citation type="submission" date="2016-10" db="EMBL/GenBank/DDBJ databases">
        <authorList>
            <person name="Varghese N."/>
            <person name="Submissions S."/>
        </authorList>
    </citation>
    <scope>NUCLEOTIDE SEQUENCE [LARGE SCALE GENOMIC DNA]</scope>
    <source>
        <strain evidence="3">CGMCC 4.3516</strain>
    </source>
</reference>
<feature type="transmembrane region" description="Helical" evidence="1">
    <location>
        <begin position="20"/>
        <end position="40"/>
    </location>
</feature>
<evidence type="ECO:0000313" key="3">
    <source>
        <dbReference type="Proteomes" id="UP000198949"/>
    </source>
</evidence>
<keyword evidence="3" id="KW-1185">Reference proteome</keyword>